<dbReference type="EMBL" id="AFEU01000003">
    <property type="protein sequence ID" value="EIJ78461.1"/>
    <property type="molecule type" value="Genomic_DNA"/>
</dbReference>
<reference evidence="1" key="1">
    <citation type="submission" date="2011-04" db="EMBL/GenBank/DDBJ databases">
        <authorList>
            <person name="Heggeset T.M.B."/>
            <person name="Ellingsen T.E."/>
            <person name="Brautaset T."/>
        </authorList>
    </citation>
    <scope>NUCLEOTIDE SEQUENCE</scope>
    <source>
        <strain evidence="1">PB1</strain>
    </source>
</reference>
<evidence type="ECO:0000313" key="3">
    <source>
        <dbReference type="Proteomes" id="UP000010523"/>
    </source>
</evidence>
<organism evidence="1 3">
    <name type="scientific">Bacillus methanolicus PB1</name>
    <dbReference type="NCBI Taxonomy" id="997296"/>
    <lineage>
        <taxon>Bacteria</taxon>
        <taxon>Bacillati</taxon>
        <taxon>Bacillota</taxon>
        <taxon>Bacilli</taxon>
        <taxon>Bacillales</taxon>
        <taxon>Bacillaceae</taxon>
        <taxon>Bacillus</taxon>
    </lineage>
</organism>
<name>I3DW40_BACMT</name>
<dbReference type="EMBL" id="AFEU01000001">
    <property type="protein sequence ID" value="EIJ81658.1"/>
    <property type="molecule type" value="Genomic_DNA"/>
</dbReference>
<dbReference type="AlphaFoldDB" id="I3DW40"/>
<gene>
    <name evidence="2" type="ORF">PB1_01915</name>
    <name evidence="1" type="ORF">PB1_12924</name>
</gene>
<evidence type="ECO:0000313" key="1">
    <source>
        <dbReference type="EMBL" id="EIJ78461.1"/>
    </source>
</evidence>
<reference evidence="1 3" key="2">
    <citation type="journal article" date="2012" name="Appl. Environ. Microbiol.">
        <title>Genome Sequence of Thermotolerant Bacillus methanolicus: Features and Regulation Related to Methylotrophy and Production of L-Lysine and L-Glutamate from Methanol.</title>
        <authorList>
            <person name="Heggeset T.M."/>
            <person name="Krog A."/>
            <person name="Balzer S."/>
            <person name="Wentzel A."/>
            <person name="Ellingsen T.E."/>
            <person name="Brautaset T."/>
        </authorList>
    </citation>
    <scope>NUCLEOTIDE SEQUENCE [LARGE SCALE GENOMIC DNA]</scope>
    <source>
        <strain evidence="1 3">PB1</strain>
    </source>
</reference>
<protein>
    <submittedName>
        <fullName evidence="1">Uncharacterized protein</fullName>
    </submittedName>
</protein>
<evidence type="ECO:0000313" key="2">
    <source>
        <dbReference type="EMBL" id="EIJ81658.1"/>
    </source>
</evidence>
<keyword evidence="3" id="KW-1185">Reference proteome</keyword>
<proteinExistence type="predicted"/>
<accession>I3DW40</accession>
<dbReference type="STRING" id="997296.PB1_01915"/>
<comment type="caution">
    <text evidence="1">The sequence shown here is derived from an EMBL/GenBank/DDBJ whole genome shotgun (WGS) entry which is preliminary data.</text>
</comment>
<dbReference type="Proteomes" id="UP000010523">
    <property type="component" value="Unassembled WGS sequence"/>
</dbReference>
<sequence length="35" mass="4207">MLHKICPFSGKKNERKIEFVLSFTYFVEKGEKENE</sequence>
<dbReference type="PATRIC" id="fig|997296.3.peg.2729"/>